<feature type="region of interest" description="Disordered" evidence="1">
    <location>
        <begin position="1"/>
        <end position="29"/>
    </location>
</feature>
<proteinExistence type="predicted"/>
<name>A0A0G4P693_PENC3</name>
<keyword evidence="3" id="KW-1185">Reference proteome</keyword>
<reference evidence="2 3" key="1">
    <citation type="journal article" date="2014" name="Nat. Commun.">
        <title>Multiple recent horizontal transfers of a large genomic region in cheese making fungi.</title>
        <authorList>
            <person name="Cheeseman K."/>
            <person name="Ropars J."/>
            <person name="Renault P."/>
            <person name="Dupont J."/>
            <person name="Gouzy J."/>
            <person name="Branca A."/>
            <person name="Abraham A.L."/>
            <person name="Ceppi M."/>
            <person name="Conseiller E."/>
            <person name="Debuchy R."/>
            <person name="Malagnac F."/>
            <person name="Goarin A."/>
            <person name="Silar P."/>
            <person name="Lacoste S."/>
            <person name="Sallet E."/>
            <person name="Bensimon A."/>
            <person name="Giraud T."/>
            <person name="Brygoo Y."/>
        </authorList>
    </citation>
    <scope>NUCLEOTIDE SEQUENCE [LARGE SCALE GENOMIC DNA]</scope>
    <source>
        <strain evidence="3">FM 013</strain>
    </source>
</reference>
<feature type="compositionally biased region" description="Polar residues" evidence="1">
    <location>
        <begin position="15"/>
        <end position="29"/>
    </location>
</feature>
<dbReference type="EMBL" id="HG793139">
    <property type="protein sequence ID" value="CRL21820.1"/>
    <property type="molecule type" value="Genomic_DNA"/>
</dbReference>
<dbReference type="Proteomes" id="UP000053732">
    <property type="component" value="Unassembled WGS sequence"/>
</dbReference>
<evidence type="ECO:0000256" key="1">
    <source>
        <dbReference type="SAM" id="MobiDB-lite"/>
    </source>
</evidence>
<organism evidence="2 3">
    <name type="scientific">Penicillium camemberti (strain FM 013)</name>
    <dbReference type="NCBI Taxonomy" id="1429867"/>
    <lineage>
        <taxon>Eukaryota</taxon>
        <taxon>Fungi</taxon>
        <taxon>Dikarya</taxon>
        <taxon>Ascomycota</taxon>
        <taxon>Pezizomycotina</taxon>
        <taxon>Eurotiomycetes</taxon>
        <taxon>Eurotiomycetidae</taxon>
        <taxon>Eurotiales</taxon>
        <taxon>Aspergillaceae</taxon>
        <taxon>Penicillium</taxon>
    </lineage>
</organism>
<dbReference type="AlphaFoldDB" id="A0A0G4P693"/>
<evidence type="ECO:0000313" key="3">
    <source>
        <dbReference type="Proteomes" id="UP000053732"/>
    </source>
</evidence>
<gene>
    <name evidence="2" type="ORF">PCAMFM013_S006g000360</name>
</gene>
<protein>
    <submittedName>
        <fullName evidence="2">Str. FM013</fullName>
    </submittedName>
</protein>
<evidence type="ECO:0000313" key="2">
    <source>
        <dbReference type="EMBL" id="CRL21820.1"/>
    </source>
</evidence>
<sequence length="75" mass="8571">MEHRHYRSPARTCHHPSSQDNTQHSRRQILTSSADPPCAFFTMQEKRHLPCSAAKPSQMIVLVSRCMTIGILRTP</sequence>
<feature type="compositionally biased region" description="Basic residues" evidence="1">
    <location>
        <begin position="1"/>
        <end position="14"/>
    </location>
</feature>
<accession>A0A0G4P693</accession>